<dbReference type="InterPro" id="IPR025688">
    <property type="entry name" value="PGDYG_prot"/>
</dbReference>
<dbReference type="RefSeq" id="WP_201697762.1">
    <property type="nucleotide sequence ID" value="NZ_CAJHCQ010000010.1"/>
</dbReference>
<reference evidence="1 2" key="1">
    <citation type="submission" date="2020-10" db="EMBL/GenBank/DDBJ databases">
        <authorList>
            <person name="Peeters C."/>
        </authorList>
    </citation>
    <scope>NUCLEOTIDE SEQUENCE [LARGE SCALE GENOMIC DNA]</scope>
    <source>
        <strain evidence="1 2">LMG 27952</strain>
    </source>
</reference>
<evidence type="ECO:0000313" key="1">
    <source>
        <dbReference type="EMBL" id="CAD6544264.1"/>
    </source>
</evidence>
<dbReference type="EMBL" id="CAJHCQ010000010">
    <property type="protein sequence ID" value="CAD6544264.1"/>
    <property type="molecule type" value="Genomic_DNA"/>
</dbReference>
<proteinExistence type="predicted"/>
<dbReference type="Proteomes" id="UP000656319">
    <property type="component" value="Unassembled WGS sequence"/>
</dbReference>
<protein>
    <recommendedName>
        <fullName evidence="3">PGDYG protein</fullName>
    </recommendedName>
</protein>
<comment type="caution">
    <text evidence="1">The sequence shown here is derived from an EMBL/GenBank/DDBJ whole genome shotgun (WGS) entry which is preliminary data.</text>
</comment>
<accession>A0ABM8NUR8</accession>
<dbReference type="Pfam" id="PF14083">
    <property type="entry name" value="PGDYG"/>
    <property type="match status" value="1"/>
</dbReference>
<name>A0ABM8NUR8_9BURK</name>
<organism evidence="1 2">
    <name type="scientific">Paraburkholderia hiiakae</name>
    <dbReference type="NCBI Taxonomy" id="1081782"/>
    <lineage>
        <taxon>Bacteria</taxon>
        <taxon>Pseudomonadati</taxon>
        <taxon>Pseudomonadota</taxon>
        <taxon>Betaproteobacteria</taxon>
        <taxon>Burkholderiales</taxon>
        <taxon>Burkholderiaceae</taxon>
        <taxon>Paraburkholderia</taxon>
    </lineage>
</organism>
<gene>
    <name evidence="1" type="ORF">LMG27952_04153</name>
</gene>
<evidence type="ECO:0008006" key="3">
    <source>
        <dbReference type="Google" id="ProtNLM"/>
    </source>
</evidence>
<keyword evidence="2" id="KW-1185">Reference proteome</keyword>
<evidence type="ECO:0000313" key="2">
    <source>
        <dbReference type="Proteomes" id="UP000656319"/>
    </source>
</evidence>
<sequence length="139" mass="15022">MKLDLSSDSNARRYSKKPDALSVEFASAGGVLATLEGDVTYVAGDALLTGPAGDRWPVGRQHFNAAYIAIAPTVQGQSGRYRRKSNVVWARQMTAAFEVSLDARGILRGKAGDWLVQYAPADQSIVEESIFAQTYVPVD</sequence>